<evidence type="ECO:0000256" key="3">
    <source>
        <dbReference type="ARBA" id="ARBA00012438"/>
    </source>
</evidence>
<dbReference type="SUPFAM" id="SSF158472">
    <property type="entry name" value="HAMP domain-like"/>
    <property type="match status" value="1"/>
</dbReference>
<dbReference type="SUPFAM" id="SSF47384">
    <property type="entry name" value="Homodimeric domain of signal transducing histidine kinase"/>
    <property type="match status" value="1"/>
</dbReference>
<evidence type="ECO:0000256" key="9">
    <source>
        <dbReference type="ARBA" id="ARBA00022777"/>
    </source>
</evidence>
<dbReference type="SMART" id="SM00304">
    <property type="entry name" value="HAMP"/>
    <property type="match status" value="1"/>
</dbReference>
<evidence type="ECO:0000256" key="2">
    <source>
        <dbReference type="ARBA" id="ARBA00004651"/>
    </source>
</evidence>
<keyword evidence="13 15" id="KW-0472">Membrane</keyword>
<dbReference type="Gene3D" id="1.10.287.130">
    <property type="match status" value="1"/>
</dbReference>
<reference evidence="18 19" key="1">
    <citation type="submission" date="2009-01" db="EMBL/GenBank/DDBJ databases">
        <authorList>
            <person name="Qin X."/>
            <person name="Bachman B."/>
            <person name="Battles P."/>
            <person name="Bell A."/>
            <person name="Bess C."/>
            <person name="Bickham C."/>
            <person name="Chaboub L."/>
            <person name="Chen D."/>
            <person name="Coyle M."/>
            <person name="Deiros D.R."/>
            <person name="Dinh H."/>
            <person name="Forbes L."/>
            <person name="Fowler G."/>
            <person name="Francisco L."/>
            <person name="Fu Q."/>
            <person name="Gubbala S."/>
            <person name="Hale W."/>
            <person name="Han Y."/>
            <person name="Hemphill L."/>
            <person name="Highlander S.K."/>
            <person name="Hirani K."/>
            <person name="Hogues M."/>
            <person name="Jackson L."/>
            <person name="Jakkamsetti A."/>
            <person name="Javaid M."/>
            <person name="Jiang H."/>
            <person name="Korchina V."/>
            <person name="Kovar C."/>
            <person name="Lara F."/>
            <person name="Lee S."/>
            <person name="Mata R."/>
            <person name="Mathew T."/>
            <person name="Moen C."/>
            <person name="Morales K."/>
            <person name="Munidasa M."/>
            <person name="Nazareth L."/>
            <person name="Ngo R."/>
            <person name="Nguyen L."/>
            <person name="Okwuonu G."/>
            <person name="Ongeri F."/>
            <person name="Patil S."/>
            <person name="Petrosino J."/>
            <person name="Pham C."/>
            <person name="Pham P."/>
            <person name="Pu L.-L."/>
            <person name="Puazo M."/>
            <person name="Raj R."/>
            <person name="Reid J."/>
            <person name="Rouhana J."/>
            <person name="Saada N."/>
            <person name="Shang Y."/>
            <person name="Simmons D."/>
            <person name="Thornton R."/>
            <person name="Warren J."/>
            <person name="Weissenberger G."/>
            <person name="Zhang J."/>
            <person name="Zhang L."/>
            <person name="Zhou C."/>
            <person name="Zhu D."/>
            <person name="Muzny D."/>
            <person name="Worley K."/>
            <person name="Gibbs R."/>
        </authorList>
    </citation>
    <scope>NUCLEOTIDE SEQUENCE [LARGE SCALE GENOMIC DNA]</scope>
    <source>
        <strain evidence="18 19">DSM 15436</strain>
    </source>
</reference>
<dbReference type="InterPro" id="IPR005467">
    <property type="entry name" value="His_kinase_dom"/>
</dbReference>
<dbReference type="InterPro" id="IPR036890">
    <property type="entry name" value="HATPase_C_sf"/>
</dbReference>
<dbReference type="STRING" id="525245.HMPREF0044_0837"/>
<name>C0VZV9_9ACTO</name>
<dbReference type="HOGENOM" id="CLU_000445_89_18_11"/>
<comment type="subcellular location">
    <subcellularLocation>
        <location evidence="2">Cell membrane</location>
        <topology evidence="2">Multi-pass membrane protein</topology>
    </subcellularLocation>
</comment>
<evidence type="ECO:0000313" key="19">
    <source>
        <dbReference type="Proteomes" id="UP000010301"/>
    </source>
</evidence>
<keyword evidence="10" id="KW-0067">ATP-binding</keyword>
<keyword evidence="8" id="KW-0547">Nucleotide-binding</keyword>
<dbReference type="InterPro" id="IPR003660">
    <property type="entry name" value="HAMP_dom"/>
</dbReference>
<comment type="caution">
    <text evidence="18">The sequence shown here is derived from an EMBL/GenBank/DDBJ whole genome shotgun (WGS) entry which is preliminary data.</text>
</comment>
<evidence type="ECO:0000256" key="1">
    <source>
        <dbReference type="ARBA" id="ARBA00000085"/>
    </source>
</evidence>
<keyword evidence="12" id="KW-0902">Two-component regulatory system</keyword>
<dbReference type="GO" id="GO:0000155">
    <property type="term" value="F:phosphorelay sensor kinase activity"/>
    <property type="evidence" value="ECO:0007669"/>
    <property type="project" value="InterPro"/>
</dbReference>
<feature type="domain" description="Histidine kinase" evidence="16">
    <location>
        <begin position="297"/>
        <end position="514"/>
    </location>
</feature>
<dbReference type="SMART" id="SM00388">
    <property type="entry name" value="HisKA"/>
    <property type="match status" value="1"/>
</dbReference>
<dbReference type="InterPro" id="IPR003661">
    <property type="entry name" value="HisK_dim/P_dom"/>
</dbReference>
<dbReference type="eggNOG" id="COG5002">
    <property type="taxonomic scope" value="Bacteria"/>
</dbReference>
<dbReference type="FunFam" id="3.30.565.10:FF:000013">
    <property type="entry name" value="Two-component sensor histidine kinase"/>
    <property type="match status" value="1"/>
</dbReference>
<dbReference type="Pfam" id="PF02518">
    <property type="entry name" value="HATPase_c"/>
    <property type="match status" value="1"/>
</dbReference>
<sequence>MSEAAEQPQVSRLATTILKLRKLLKESLSVRVSVGMAVIVMTILSLLFVGVTYQVRNSIYEQRKEQIIDDASVTINQVQTAFEQSTATTTDQVQNLANQLVSSLRSTKSGSGVVTTMLLRSPDAPTTFAINELIDRDLVDVITPEMRAEMAKTKGQFYQSVAIKDSAGNVTPGIVVGATVILPLAGPYELYSVYSLQHEEDTILVMTQSLVFGTIPVVIFLGGGILWVLFDMLRPVRVTAQAARELAKGDLSVRVEPRGEDEMAQLGKSFNYMAQSLSNQIAEYDELSQLQQRFVSDVSHELRTPLTTIRMAEEIIYDERDTMSPLVARSAELLHSQVDRFEKMLADLLEISRHDSNTAQLDAEDTDFKELVRKVVDADKVLAKKLGVKVTIKPTTQRCVAHIDSRRIERVLRNFLVNAIEHAEGKPVQIEIASTEQVTSVRVRDFGVGMTPETAARVFDRFFRADPARTRTTGGTGLGLSIAAEDVALHNGRIEAHGELGQGSAFMVSVSRKPGMTVTEPALLLWENYTQKQIEEFVKEVSNED</sequence>
<dbReference type="InterPro" id="IPR003594">
    <property type="entry name" value="HATPase_dom"/>
</dbReference>
<dbReference type="SMART" id="SM00387">
    <property type="entry name" value="HATPase_c"/>
    <property type="match status" value="1"/>
</dbReference>
<evidence type="ECO:0000313" key="18">
    <source>
        <dbReference type="EMBL" id="EEH63818.1"/>
    </source>
</evidence>
<dbReference type="AlphaFoldDB" id="C0VZV9"/>
<dbReference type="GO" id="GO:0005886">
    <property type="term" value="C:plasma membrane"/>
    <property type="evidence" value="ECO:0007669"/>
    <property type="project" value="UniProtKB-SubCell"/>
</dbReference>
<dbReference type="FunFam" id="1.10.287.130:FF:000010">
    <property type="entry name" value="Two-component sensor histidine kinase"/>
    <property type="match status" value="1"/>
</dbReference>
<dbReference type="PANTHER" id="PTHR45528">
    <property type="entry name" value="SENSOR HISTIDINE KINASE CPXA"/>
    <property type="match status" value="1"/>
</dbReference>
<evidence type="ECO:0000256" key="10">
    <source>
        <dbReference type="ARBA" id="ARBA00022840"/>
    </source>
</evidence>
<dbReference type="PROSITE" id="PS50885">
    <property type="entry name" value="HAMP"/>
    <property type="match status" value="1"/>
</dbReference>
<dbReference type="PROSITE" id="PS50109">
    <property type="entry name" value="HIS_KIN"/>
    <property type="match status" value="1"/>
</dbReference>
<dbReference type="Proteomes" id="UP000010301">
    <property type="component" value="Unassembled WGS sequence"/>
</dbReference>
<proteinExistence type="predicted"/>
<evidence type="ECO:0000256" key="11">
    <source>
        <dbReference type="ARBA" id="ARBA00022989"/>
    </source>
</evidence>
<keyword evidence="5" id="KW-0597">Phosphoprotein</keyword>
<keyword evidence="6" id="KW-0808">Transferase</keyword>
<feature type="transmembrane region" description="Helical" evidence="15">
    <location>
        <begin position="210"/>
        <end position="230"/>
    </location>
</feature>
<dbReference type="CDD" id="cd00082">
    <property type="entry name" value="HisKA"/>
    <property type="match status" value="1"/>
</dbReference>
<dbReference type="InterPro" id="IPR050398">
    <property type="entry name" value="HssS/ArlS-like"/>
</dbReference>
<keyword evidence="19" id="KW-1185">Reference proteome</keyword>
<dbReference type="GO" id="GO:0005524">
    <property type="term" value="F:ATP binding"/>
    <property type="evidence" value="ECO:0007669"/>
    <property type="project" value="UniProtKB-KW"/>
</dbReference>
<comment type="catalytic activity">
    <reaction evidence="1">
        <text>ATP + protein L-histidine = ADP + protein N-phospho-L-histidine.</text>
        <dbReference type="EC" id="2.7.13.3"/>
    </reaction>
</comment>
<evidence type="ECO:0000256" key="15">
    <source>
        <dbReference type="SAM" id="Phobius"/>
    </source>
</evidence>
<evidence type="ECO:0000256" key="13">
    <source>
        <dbReference type="ARBA" id="ARBA00023136"/>
    </source>
</evidence>
<evidence type="ECO:0000256" key="8">
    <source>
        <dbReference type="ARBA" id="ARBA00022741"/>
    </source>
</evidence>
<dbReference type="RefSeq" id="WP_006546609.1">
    <property type="nucleotide sequence ID" value="NZ_DS999543.1"/>
</dbReference>
<keyword evidence="7 15" id="KW-0812">Transmembrane</keyword>
<accession>C0VZV9</accession>
<dbReference type="InterPro" id="IPR004358">
    <property type="entry name" value="Sig_transdc_His_kin-like_C"/>
</dbReference>
<dbReference type="InterPro" id="IPR047669">
    <property type="entry name" value="MtrAB_MtrB"/>
</dbReference>
<dbReference type="EC" id="2.7.13.3" evidence="3"/>
<gene>
    <name evidence="18" type="ORF">HMPREF0044_0837</name>
</gene>
<evidence type="ECO:0000256" key="14">
    <source>
        <dbReference type="ARBA" id="ARBA00035305"/>
    </source>
</evidence>
<dbReference type="Gene3D" id="6.10.340.10">
    <property type="match status" value="1"/>
</dbReference>
<evidence type="ECO:0000259" key="17">
    <source>
        <dbReference type="PROSITE" id="PS50885"/>
    </source>
</evidence>
<dbReference type="CDD" id="cd06225">
    <property type="entry name" value="HAMP"/>
    <property type="match status" value="1"/>
</dbReference>
<evidence type="ECO:0000259" key="16">
    <source>
        <dbReference type="PROSITE" id="PS50109"/>
    </source>
</evidence>
<dbReference type="SUPFAM" id="SSF55874">
    <property type="entry name" value="ATPase domain of HSP90 chaperone/DNA topoisomerase II/histidine kinase"/>
    <property type="match status" value="1"/>
</dbReference>
<dbReference type="PANTHER" id="PTHR45528:SF1">
    <property type="entry name" value="SENSOR HISTIDINE KINASE CPXA"/>
    <property type="match status" value="1"/>
</dbReference>
<dbReference type="EMBL" id="ACFG01000030">
    <property type="protein sequence ID" value="EEH63818.1"/>
    <property type="molecule type" value="Genomic_DNA"/>
</dbReference>
<evidence type="ECO:0000256" key="6">
    <source>
        <dbReference type="ARBA" id="ARBA00022679"/>
    </source>
</evidence>
<dbReference type="NCBIfam" id="NF040691">
    <property type="entry name" value="MtrAB_MtrB"/>
    <property type="match status" value="1"/>
</dbReference>
<protein>
    <recommendedName>
        <fullName evidence="14">Sensor histidine kinase MtrB</fullName>
        <ecNumber evidence="3">2.7.13.3</ecNumber>
    </recommendedName>
</protein>
<dbReference type="PRINTS" id="PR00344">
    <property type="entry name" value="BCTRLSENSOR"/>
</dbReference>
<evidence type="ECO:0000256" key="12">
    <source>
        <dbReference type="ARBA" id="ARBA00023012"/>
    </source>
</evidence>
<evidence type="ECO:0000256" key="4">
    <source>
        <dbReference type="ARBA" id="ARBA00022475"/>
    </source>
</evidence>
<feature type="transmembrane region" description="Helical" evidence="15">
    <location>
        <begin position="28"/>
        <end position="53"/>
    </location>
</feature>
<keyword evidence="11 15" id="KW-1133">Transmembrane helix</keyword>
<dbReference type="Pfam" id="PF00672">
    <property type="entry name" value="HAMP"/>
    <property type="match status" value="1"/>
</dbReference>
<dbReference type="Pfam" id="PF00512">
    <property type="entry name" value="HisKA"/>
    <property type="match status" value="1"/>
</dbReference>
<organism evidence="18 19">
    <name type="scientific">Gleimia coleocanis DSM 15436</name>
    <dbReference type="NCBI Taxonomy" id="525245"/>
    <lineage>
        <taxon>Bacteria</taxon>
        <taxon>Bacillati</taxon>
        <taxon>Actinomycetota</taxon>
        <taxon>Actinomycetes</taxon>
        <taxon>Actinomycetales</taxon>
        <taxon>Actinomycetaceae</taxon>
        <taxon>Gleimia</taxon>
    </lineage>
</organism>
<dbReference type="Gene3D" id="3.30.565.10">
    <property type="entry name" value="Histidine kinase-like ATPase, C-terminal domain"/>
    <property type="match status" value="1"/>
</dbReference>
<keyword evidence="4" id="KW-1003">Cell membrane</keyword>
<evidence type="ECO:0000256" key="5">
    <source>
        <dbReference type="ARBA" id="ARBA00022553"/>
    </source>
</evidence>
<dbReference type="InterPro" id="IPR036097">
    <property type="entry name" value="HisK_dim/P_sf"/>
</dbReference>
<feature type="domain" description="HAMP" evidence="17">
    <location>
        <begin position="230"/>
        <end position="282"/>
    </location>
</feature>
<evidence type="ECO:0000256" key="7">
    <source>
        <dbReference type="ARBA" id="ARBA00022692"/>
    </source>
</evidence>
<keyword evidence="9 18" id="KW-0418">Kinase</keyword>